<keyword evidence="5 12" id="KW-0812">Transmembrane</keyword>
<dbReference type="GO" id="GO:0005524">
    <property type="term" value="F:ATP binding"/>
    <property type="evidence" value="ECO:0007669"/>
    <property type="project" value="UniProtKB-KW"/>
</dbReference>
<dbReference type="Gene3D" id="3.30.450.20">
    <property type="entry name" value="PAS domain"/>
    <property type="match status" value="1"/>
</dbReference>
<protein>
    <recommendedName>
        <fullName evidence="3">histidine kinase</fullName>
        <ecNumber evidence="3">2.7.13.3</ecNumber>
    </recommendedName>
</protein>
<organism evidence="14 15">
    <name type="scientific">Pollutimonas harenae</name>
    <dbReference type="NCBI Taxonomy" id="657015"/>
    <lineage>
        <taxon>Bacteria</taxon>
        <taxon>Pseudomonadati</taxon>
        <taxon>Pseudomonadota</taxon>
        <taxon>Betaproteobacteria</taxon>
        <taxon>Burkholderiales</taxon>
        <taxon>Alcaligenaceae</taxon>
        <taxon>Pollutimonas</taxon>
    </lineage>
</organism>
<dbReference type="SMART" id="SM00091">
    <property type="entry name" value="PAS"/>
    <property type="match status" value="1"/>
</dbReference>
<reference evidence="14 15" key="1">
    <citation type="submission" date="2020-07" db="EMBL/GenBank/DDBJ databases">
        <title>Taxonomic revisions and descriptions of new bacterial species based on genomic comparisons in the high-G+C-content subgroup of the family Alcaligenaceae.</title>
        <authorList>
            <person name="Szabo A."/>
            <person name="Felfoldi T."/>
        </authorList>
    </citation>
    <scope>NUCLEOTIDE SEQUENCE [LARGE SCALE GENOMIC DNA]</scope>
    <source>
        <strain evidence="14 15">DSM 25667</strain>
    </source>
</reference>
<dbReference type="InterPro" id="IPR050351">
    <property type="entry name" value="BphY/WalK/GraS-like"/>
</dbReference>
<dbReference type="CDD" id="cd00130">
    <property type="entry name" value="PAS"/>
    <property type="match status" value="1"/>
</dbReference>
<dbReference type="Proteomes" id="UP000554144">
    <property type="component" value="Unassembled WGS sequence"/>
</dbReference>
<evidence type="ECO:0000256" key="3">
    <source>
        <dbReference type="ARBA" id="ARBA00012438"/>
    </source>
</evidence>
<dbReference type="PANTHER" id="PTHR42878">
    <property type="entry name" value="TWO-COMPONENT HISTIDINE KINASE"/>
    <property type="match status" value="1"/>
</dbReference>
<dbReference type="SMART" id="SM00388">
    <property type="entry name" value="HisKA"/>
    <property type="match status" value="1"/>
</dbReference>
<evidence type="ECO:0000256" key="4">
    <source>
        <dbReference type="ARBA" id="ARBA00022679"/>
    </source>
</evidence>
<dbReference type="PROSITE" id="PS50109">
    <property type="entry name" value="HIS_KIN"/>
    <property type="match status" value="1"/>
</dbReference>
<dbReference type="InterPro" id="IPR035965">
    <property type="entry name" value="PAS-like_dom_sf"/>
</dbReference>
<dbReference type="Pfam" id="PF00512">
    <property type="entry name" value="HisKA"/>
    <property type="match status" value="1"/>
</dbReference>
<evidence type="ECO:0000256" key="7">
    <source>
        <dbReference type="ARBA" id="ARBA00022777"/>
    </source>
</evidence>
<evidence type="ECO:0000256" key="10">
    <source>
        <dbReference type="ARBA" id="ARBA00023012"/>
    </source>
</evidence>
<accession>A0A853GS27</accession>
<dbReference type="PANTHER" id="PTHR42878:SF7">
    <property type="entry name" value="SENSOR HISTIDINE KINASE GLRK"/>
    <property type="match status" value="1"/>
</dbReference>
<evidence type="ECO:0000256" key="1">
    <source>
        <dbReference type="ARBA" id="ARBA00000085"/>
    </source>
</evidence>
<dbReference type="GO" id="GO:0007234">
    <property type="term" value="P:osmosensory signaling via phosphorelay pathway"/>
    <property type="evidence" value="ECO:0007669"/>
    <property type="project" value="TreeGrafter"/>
</dbReference>
<keyword evidence="7 14" id="KW-0418">Kinase</keyword>
<dbReference type="InterPro" id="IPR036097">
    <property type="entry name" value="HisK_dim/P_sf"/>
</dbReference>
<keyword evidence="8" id="KW-0067">ATP-binding</keyword>
<dbReference type="InterPro" id="IPR036890">
    <property type="entry name" value="HATPase_C_sf"/>
</dbReference>
<evidence type="ECO:0000256" key="2">
    <source>
        <dbReference type="ARBA" id="ARBA00004141"/>
    </source>
</evidence>
<keyword evidence="9 12" id="KW-1133">Transmembrane helix</keyword>
<keyword evidence="4" id="KW-0808">Transferase</keyword>
<comment type="subcellular location">
    <subcellularLocation>
        <location evidence="2">Membrane</location>
        <topology evidence="2">Multi-pass membrane protein</topology>
    </subcellularLocation>
</comment>
<dbReference type="RefSeq" id="WP_130037587.1">
    <property type="nucleotide sequence ID" value="NZ_JACCEV010000001.1"/>
</dbReference>
<evidence type="ECO:0000256" key="8">
    <source>
        <dbReference type="ARBA" id="ARBA00022840"/>
    </source>
</evidence>
<dbReference type="CDD" id="cd00082">
    <property type="entry name" value="HisKA"/>
    <property type="match status" value="1"/>
</dbReference>
<feature type="transmembrane region" description="Helical" evidence="12">
    <location>
        <begin position="12"/>
        <end position="35"/>
    </location>
</feature>
<evidence type="ECO:0000256" key="11">
    <source>
        <dbReference type="ARBA" id="ARBA00023136"/>
    </source>
</evidence>
<dbReference type="Gene3D" id="3.30.565.10">
    <property type="entry name" value="Histidine kinase-like ATPase, C-terminal domain"/>
    <property type="match status" value="1"/>
</dbReference>
<dbReference type="GO" id="GO:0000156">
    <property type="term" value="F:phosphorelay response regulator activity"/>
    <property type="evidence" value="ECO:0007669"/>
    <property type="project" value="TreeGrafter"/>
</dbReference>
<dbReference type="InterPro" id="IPR000014">
    <property type="entry name" value="PAS"/>
</dbReference>
<comment type="catalytic activity">
    <reaction evidence="1">
        <text>ATP + protein L-histidine = ADP + protein N-phospho-L-histidine.</text>
        <dbReference type="EC" id="2.7.13.3"/>
    </reaction>
</comment>
<dbReference type="EMBL" id="JACCEV010000001">
    <property type="protein sequence ID" value="NYT84991.1"/>
    <property type="molecule type" value="Genomic_DNA"/>
</dbReference>
<keyword evidence="6" id="KW-0547">Nucleotide-binding</keyword>
<feature type="transmembrane region" description="Helical" evidence="12">
    <location>
        <begin position="176"/>
        <end position="199"/>
    </location>
</feature>
<proteinExistence type="predicted"/>
<evidence type="ECO:0000256" key="9">
    <source>
        <dbReference type="ARBA" id="ARBA00022989"/>
    </source>
</evidence>
<evidence type="ECO:0000313" key="14">
    <source>
        <dbReference type="EMBL" id="NYT84991.1"/>
    </source>
</evidence>
<dbReference type="InterPro" id="IPR003661">
    <property type="entry name" value="HisK_dim/P_dom"/>
</dbReference>
<dbReference type="OrthoDB" id="8807260at2"/>
<evidence type="ECO:0000256" key="5">
    <source>
        <dbReference type="ARBA" id="ARBA00022692"/>
    </source>
</evidence>
<evidence type="ECO:0000256" key="12">
    <source>
        <dbReference type="SAM" id="Phobius"/>
    </source>
</evidence>
<dbReference type="GO" id="GO:0030295">
    <property type="term" value="F:protein kinase activator activity"/>
    <property type="evidence" value="ECO:0007669"/>
    <property type="project" value="TreeGrafter"/>
</dbReference>
<gene>
    <name evidence="14" type="ORF">H0A62_05180</name>
</gene>
<dbReference type="InterPro" id="IPR003594">
    <property type="entry name" value="HATPase_dom"/>
</dbReference>
<keyword evidence="11 12" id="KW-0472">Membrane</keyword>
<dbReference type="InterPro" id="IPR013656">
    <property type="entry name" value="PAS_4"/>
</dbReference>
<comment type="caution">
    <text evidence="14">The sequence shown here is derived from an EMBL/GenBank/DDBJ whole genome shotgun (WGS) entry which is preliminary data.</text>
</comment>
<dbReference type="GO" id="GO:0000155">
    <property type="term" value="F:phosphorelay sensor kinase activity"/>
    <property type="evidence" value="ECO:0007669"/>
    <property type="project" value="InterPro"/>
</dbReference>
<dbReference type="EC" id="2.7.13.3" evidence="3"/>
<feature type="domain" description="Histidine kinase" evidence="13">
    <location>
        <begin position="375"/>
        <end position="593"/>
    </location>
</feature>
<dbReference type="SUPFAM" id="SSF55874">
    <property type="entry name" value="ATPase domain of HSP90 chaperone/DNA topoisomerase II/histidine kinase"/>
    <property type="match status" value="1"/>
</dbReference>
<dbReference type="SMART" id="SM00387">
    <property type="entry name" value="HATPase_c"/>
    <property type="match status" value="1"/>
</dbReference>
<dbReference type="GO" id="GO:0016020">
    <property type="term" value="C:membrane"/>
    <property type="evidence" value="ECO:0007669"/>
    <property type="project" value="UniProtKB-SubCell"/>
</dbReference>
<dbReference type="SUPFAM" id="SSF47384">
    <property type="entry name" value="Homodimeric domain of signal transducing histidine kinase"/>
    <property type="match status" value="1"/>
</dbReference>
<dbReference type="AlphaFoldDB" id="A0A853GS27"/>
<name>A0A853GS27_9BURK</name>
<keyword evidence="10" id="KW-0902">Two-component regulatory system</keyword>
<keyword evidence="15" id="KW-1185">Reference proteome</keyword>
<evidence type="ECO:0000259" key="13">
    <source>
        <dbReference type="PROSITE" id="PS50109"/>
    </source>
</evidence>
<evidence type="ECO:0000313" key="15">
    <source>
        <dbReference type="Proteomes" id="UP000554144"/>
    </source>
</evidence>
<dbReference type="Pfam" id="PF02518">
    <property type="entry name" value="HATPase_c"/>
    <property type="match status" value="1"/>
</dbReference>
<dbReference type="Gene3D" id="1.10.287.130">
    <property type="match status" value="1"/>
</dbReference>
<dbReference type="InterPro" id="IPR005467">
    <property type="entry name" value="His_kinase_dom"/>
</dbReference>
<dbReference type="SUPFAM" id="SSF55785">
    <property type="entry name" value="PYP-like sensor domain (PAS domain)"/>
    <property type="match status" value="1"/>
</dbReference>
<sequence>MKRPLQPMLGVGLPLLAIVAFFVLLTYSLSHLFAIQARMRLEAPHNMLWVISRAQVASLRLVNAVGERATGHAGADALQRHYQIFLSRLHLLGQGPQRRQMEAYGFVDSLDRLAQRLPELKARISGLQAQSDSANVQEIEQLLAPYVVTLGQAATKAMVAGWDDLGGRLDDARNGLWWVIGSLAGILLAGIALIIHALLTIRYAHERTRLLNQEKAFSQLLIGSSGENIIAVDMERRCTVWNAAAEHLFACSADTAQGRLLGDVSSFFEVERVRRTVDKALAGHTAELLDQPFFCDSQSEAHYVDLRCFALYERERIIGAILLIFDVTERHAAQREIAMHRDHLEELVHARTQELDAALERERATAELYRNFGTMVSHQFRTPLAIVDSSLQRLVRRGEKLSLAEVRERSGRAREAIKRMAKLIECTLDAGRLDAGQVEVHNQLCDLALLATGICGQQRIATPDRLIEITLPEEGSPFVNCDPTHVEHILNNLLANAIKYSDAKSPVHMDVRCTDDKVECAVTNQGTLACIEDSEPDVLFTRYFRGDNAKGHTGIGIGLYMARALARLQDGDVRLVQDREGVITFILCLPRAVVPYVALNDRAEKSA</sequence>
<dbReference type="Pfam" id="PF08448">
    <property type="entry name" value="PAS_4"/>
    <property type="match status" value="1"/>
</dbReference>
<evidence type="ECO:0000256" key="6">
    <source>
        <dbReference type="ARBA" id="ARBA00022741"/>
    </source>
</evidence>